<comment type="caution">
    <text evidence="2">The sequence shown here is derived from an EMBL/GenBank/DDBJ whole genome shotgun (WGS) entry which is preliminary data.</text>
</comment>
<feature type="transmembrane region" description="Helical" evidence="1">
    <location>
        <begin position="40"/>
        <end position="65"/>
    </location>
</feature>
<gene>
    <name evidence="2" type="ORF">PJ311_05105</name>
</gene>
<keyword evidence="1" id="KW-0472">Membrane</keyword>
<reference evidence="2 3" key="1">
    <citation type="submission" date="2023-01" db="EMBL/GenBank/DDBJ databases">
        <title>Bacillus changyiensis sp. nov., isolated from a coastal deposit.</title>
        <authorList>
            <person name="Xiao G."/>
            <person name="Lai Q."/>
            <person name="Hu Z."/>
            <person name="Shao Z."/>
        </authorList>
    </citation>
    <scope>NUCLEOTIDE SEQUENCE [LARGE SCALE GENOMIC DNA]</scope>
    <source>
        <strain evidence="2 3">CLL-7-23</strain>
    </source>
</reference>
<keyword evidence="3" id="KW-1185">Reference proteome</keyword>
<feature type="transmembrane region" description="Helical" evidence="1">
    <location>
        <begin position="77"/>
        <end position="94"/>
    </location>
</feature>
<dbReference type="Pfam" id="PF17099">
    <property type="entry name" value="TrpP"/>
    <property type="match status" value="1"/>
</dbReference>
<feature type="transmembrane region" description="Helical" evidence="1">
    <location>
        <begin position="135"/>
        <end position="161"/>
    </location>
</feature>
<evidence type="ECO:0000313" key="2">
    <source>
        <dbReference type="EMBL" id="MDA7025991.1"/>
    </source>
</evidence>
<accession>A0ABT4X114</accession>
<dbReference type="Gene3D" id="1.10.1760.20">
    <property type="match status" value="1"/>
</dbReference>
<dbReference type="EMBL" id="JAQKAB010000003">
    <property type="protein sequence ID" value="MDA7025991.1"/>
    <property type="molecule type" value="Genomic_DNA"/>
</dbReference>
<dbReference type="Proteomes" id="UP001211894">
    <property type="component" value="Unassembled WGS sequence"/>
</dbReference>
<protein>
    <submittedName>
        <fullName evidence="2">Tryptophan transporter</fullName>
    </submittedName>
</protein>
<evidence type="ECO:0000256" key="1">
    <source>
        <dbReference type="SAM" id="Phobius"/>
    </source>
</evidence>
<name>A0ABT4X114_9BACI</name>
<dbReference type="RefSeq" id="WP_271339859.1">
    <property type="nucleotide sequence ID" value="NZ_JAQKAB010000003.1"/>
</dbReference>
<dbReference type="InterPro" id="IPR031360">
    <property type="entry name" value="TrpP"/>
</dbReference>
<evidence type="ECO:0000313" key="3">
    <source>
        <dbReference type="Proteomes" id="UP001211894"/>
    </source>
</evidence>
<feature type="transmembrane region" description="Helical" evidence="1">
    <location>
        <begin position="106"/>
        <end position="129"/>
    </location>
</feature>
<keyword evidence="1" id="KW-0812">Transmembrane</keyword>
<keyword evidence="1" id="KW-1133">Transmembrane helix</keyword>
<feature type="transmembrane region" description="Helical" evidence="1">
    <location>
        <begin position="6"/>
        <end position="28"/>
    </location>
</feature>
<sequence length="178" mass="19258">MKTKELVVMALIVAIGAALHTVIPPFFFGMKPDMMLIMMFMGILLFPKLQHVLTIGIVTGIISALTTGFPGGQLPNIIDKPITAVIFFVSFLVLKNLKKRTLTASGLTAAGTILSGAIFLTAALFISGLPGNQGFITLFLVVVLPTTLINTIAMFIIYPIVQAIMERSRLIEQIEQPK</sequence>
<proteinExistence type="predicted"/>
<organism evidence="2 3">
    <name type="scientific">Bacillus changyiensis</name>
    <dbReference type="NCBI Taxonomy" id="3004103"/>
    <lineage>
        <taxon>Bacteria</taxon>
        <taxon>Bacillati</taxon>
        <taxon>Bacillota</taxon>
        <taxon>Bacilli</taxon>
        <taxon>Bacillales</taxon>
        <taxon>Bacillaceae</taxon>
        <taxon>Bacillus</taxon>
    </lineage>
</organism>